<protein>
    <submittedName>
        <fullName evidence="1">Uncharacterized protein</fullName>
    </submittedName>
</protein>
<accession>A0A251XF63</accession>
<evidence type="ECO:0000313" key="1">
    <source>
        <dbReference type="EMBL" id="OUE01209.1"/>
    </source>
</evidence>
<name>A0A251XF63_CLAMM</name>
<gene>
    <name evidence="1" type="ORF">CMMCAS07_12950</name>
</gene>
<keyword evidence="2" id="KW-1185">Reference proteome</keyword>
<dbReference type="Proteomes" id="UP000195062">
    <property type="component" value="Unassembled WGS sequence"/>
</dbReference>
<dbReference type="EMBL" id="MDHH01000003">
    <property type="protein sequence ID" value="OUE01209.1"/>
    <property type="molecule type" value="Genomic_DNA"/>
</dbReference>
<proteinExistence type="predicted"/>
<comment type="caution">
    <text evidence="1">The sequence shown here is derived from an EMBL/GenBank/DDBJ whole genome shotgun (WGS) entry which is preliminary data.</text>
</comment>
<organism evidence="1 2">
    <name type="scientific">Clavibacter michiganensis subsp. michiganensis</name>
    <dbReference type="NCBI Taxonomy" id="33013"/>
    <lineage>
        <taxon>Bacteria</taxon>
        <taxon>Bacillati</taxon>
        <taxon>Actinomycetota</taxon>
        <taxon>Actinomycetes</taxon>
        <taxon>Micrococcales</taxon>
        <taxon>Microbacteriaceae</taxon>
        <taxon>Clavibacter</taxon>
    </lineage>
</organism>
<sequence>MSAAFSPRFWGVPTAMKCTRDPAASAVSVVKRRRPVASCSVRRSGRPGSKNGATPVCSVAIFAASTSMATTSCPRRLMHAAWTVPR</sequence>
<reference evidence="1 2" key="1">
    <citation type="submission" date="2016-08" db="EMBL/GenBank/DDBJ databases">
        <title>Genome sequence of Clavibacter michiganensis subsp. michiganensis strain CASJ007.</title>
        <authorList>
            <person name="Thapa S.P."/>
            <person name="Coaker G."/>
        </authorList>
    </citation>
    <scope>NUCLEOTIDE SEQUENCE [LARGE SCALE GENOMIC DNA]</scope>
    <source>
        <strain evidence="1">CASJ007</strain>
    </source>
</reference>
<evidence type="ECO:0000313" key="2">
    <source>
        <dbReference type="Proteomes" id="UP000195062"/>
    </source>
</evidence>
<dbReference type="AlphaFoldDB" id="A0A251XF63"/>